<evidence type="ECO:0000256" key="1">
    <source>
        <dbReference type="SAM" id="SignalP"/>
    </source>
</evidence>
<dbReference type="KEGG" id="pbal:CPBP_00247"/>
<evidence type="ECO:0000313" key="2">
    <source>
        <dbReference type="EMBL" id="QOL19491.1"/>
    </source>
</evidence>
<name>A0A7L9RSG8_9PROT</name>
<dbReference type="RefSeq" id="WP_350332244.1">
    <property type="nucleotide sequence ID" value="NZ_CP054719.1"/>
</dbReference>
<dbReference type="Proteomes" id="UP000594001">
    <property type="component" value="Chromosome"/>
</dbReference>
<feature type="chain" id="PRO_5032945832" description="Autotransporter domain-containing protein" evidence="1">
    <location>
        <begin position="27"/>
        <end position="724"/>
    </location>
</feature>
<dbReference type="EMBL" id="CP054719">
    <property type="protein sequence ID" value="QOL19491.1"/>
    <property type="molecule type" value="Genomic_DNA"/>
</dbReference>
<organism evidence="2 3">
    <name type="scientific">Candidatus Bodocaedibacter vickermanii</name>
    <dbReference type="NCBI Taxonomy" id="2741701"/>
    <lineage>
        <taxon>Bacteria</taxon>
        <taxon>Pseudomonadati</taxon>
        <taxon>Pseudomonadota</taxon>
        <taxon>Alphaproteobacteria</taxon>
        <taxon>Holosporales</taxon>
        <taxon>Candidatus Paracaedibacteraceae</taxon>
        <taxon>Candidatus Bodocaedibacter</taxon>
    </lineage>
</organism>
<keyword evidence="3" id="KW-1185">Reference proteome</keyword>
<evidence type="ECO:0008006" key="4">
    <source>
        <dbReference type="Google" id="ProtNLM"/>
    </source>
</evidence>
<keyword evidence="1" id="KW-0732">Signal</keyword>
<accession>A0A7L9RSG8</accession>
<proteinExistence type="predicted"/>
<protein>
    <recommendedName>
        <fullName evidence="4">Autotransporter domain-containing protein</fullName>
    </recommendedName>
</protein>
<reference evidence="2 3" key="1">
    <citation type="submission" date="2020-06" db="EMBL/GenBank/DDBJ databases">
        <title>The endosymbiont of the kinetoplastid Bodo saltans is a Paracaedibacter-like alpha-proteobacterium possessing a putative toxin-antitoxin system.</title>
        <authorList>
            <person name="Midha S."/>
            <person name="Rigden D.J."/>
            <person name="Siozios S."/>
            <person name="Hurst G.D.D."/>
            <person name="Jackson A.P."/>
        </authorList>
    </citation>
    <scope>NUCLEOTIDE SEQUENCE [LARGE SCALE GENOMIC DNA]</scope>
    <source>
        <strain evidence="2">Lake Konstanz</strain>
    </source>
</reference>
<sequence>MNNNKKILKQSLLISCALLLSIQSIAAVCTYKTQDAAKVAADDIEKAAETAAKAAETAAKAAEELADEICTKAAAILAADSDVGLRAAVAAGAVITIGGIVVVAANSGSSAAASPTASTIDTFNAIDQYYVYHPVAPDEQTGDEEQNIVGLDNLSYLRDVLHASDNVEHMGEHTNEAHSLEERGHLFKEAAFVNKDGKTTYNMTFIDAIGMNTITPQKTYLNSNVKISGLYLQNTDLDVRASNTLTADALSMKKGTLAVNGTVTVGAFLLDTDSTLTGGDNIAFNASSNKLIIDKMKEQVPDRYKEVDYGKFDLRGTVDKFTAKKGMNVYLAPSSAANGTLTHSGGTVVLAASTPIRVKNYTVTEASVLSVNWDNVDQTNPLMTVTGTSDIGNNLLGVQIKTISTTTLAVGKKLTILSATTLTGTRATYTQDLAGGKFEFKLDNKALTVTCTKATTSVAGTTGLSASLSADILGKSDGDVKGHFAALEIPTAMAALDAAVSDHYLSDAPAPMSYFSIHQQAYTAGGWNNVDESSDATLTSMGVNTGAAKLGFSVSTPSVQTQSATPTVGAHLLSKDLFMDAFYTAGQNGVGSTLGWQHDGFHVGVSYMYDQRHGVSETNPMGRIEATNVNQHRIVFNAGLNKRVETIDLSATVFAEALRAAHDYDVSINDEKFHINGHSFDRHCGLQLQAKANLDTGYISAAFGLSGSTHSIEPTTSVNFSLAY</sequence>
<evidence type="ECO:0000313" key="3">
    <source>
        <dbReference type="Proteomes" id="UP000594001"/>
    </source>
</evidence>
<dbReference type="AlphaFoldDB" id="A0A7L9RSG8"/>
<feature type="signal peptide" evidence="1">
    <location>
        <begin position="1"/>
        <end position="26"/>
    </location>
</feature>
<gene>
    <name evidence="2" type="ORF">CPBP_00247</name>
</gene>